<reference evidence="2 3" key="1">
    <citation type="journal article" date="2019" name="Nat. Microbiol.">
        <title>Mediterranean grassland soil C-N compound turnover is dependent on rainfall and depth, and is mediated by genomically divergent microorganisms.</title>
        <authorList>
            <person name="Diamond S."/>
            <person name="Andeer P.F."/>
            <person name="Li Z."/>
            <person name="Crits-Christoph A."/>
            <person name="Burstein D."/>
            <person name="Anantharaman K."/>
            <person name="Lane K.R."/>
            <person name="Thomas B.C."/>
            <person name="Pan C."/>
            <person name="Northen T.R."/>
            <person name="Banfield J.F."/>
        </authorList>
    </citation>
    <scope>NUCLEOTIDE SEQUENCE [LARGE SCALE GENOMIC DNA]</scope>
    <source>
        <strain evidence="2">WS_2</strain>
    </source>
</reference>
<evidence type="ECO:0000313" key="3">
    <source>
        <dbReference type="Proteomes" id="UP000317716"/>
    </source>
</evidence>
<name>A0A538SZ22_UNCEI</name>
<dbReference type="SMART" id="SM00347">
    <property type="entry name" value="HTH_MARR"/>
    <property type="match status" value="1"/>
</dbReference>
<accession>A0A538SZ22</accession>
<feature type="domain" description="HTH marR-type" evidence="1">
    <location>
        <begin position="22"/>
        <end position="156"/>
    </location>
</feature>
<dbReference type="Pfam" id="PF01047">
    <property type="entry name" value="MarR"/>
    <property type="match status" value="1"/>
</dbReference>
<comment type="caution">
    <text evidence="2">The sequence shown here is derived from an EMBL/GenBank/DDBJ whole genome shotgun (WGS) entry which is preliminary data.</text>
</comment>
<dbReference type="Gene3D" id="1.10.10.10">
    <property type="entry name" value="Winged helix-like DNA-binding domain superfamily/Winged helix DNA-binding domain"/>
    <property type="match status" value="1"/>
</dbReference>
<dbReference type="GO" id="GO:0003700">
    <property type="term" value="F:DNA-binding transcription factor activity"/>
    <property type="evidence" value="ECO:0007669"/>
    <property type="project" value="InterPro"/>
</dbReference>
<dbReference type="PANTHER" id="PTHR33164:SF101">
    <property type="entry name" value="TRANSCRIPTIONAL REPRESSOR MPRA"/>
    <property type="match status" value="1"/>
</dbReference>
<dbReference type="AlphaFoldDB" id="A0A538SZ22"/>
<dbReference type="SUPFAM" id="SSF46785">
    <property type="entry name" value="Winged helix' DNA-binding domain"/>
    <property type="match status" value="1"/>
</dbReference>
<dbReference type="EMBL" id="VBOS01000158">
    <property type="protein sequence ID" value="TMQ56621.1"/>
    <property type="molecule type" value="Genomic_DNA"/>
</dbReference>
<evidence type="ECO:0000313" key="2">
    <source>
        <dbReference type="EMBL" id="TMQ56621.1"/>
    </source>
</evidence>
<dbReference type="PRINTS" id="PR00598">
    <property type="entry name" value="HTHMARR"/>
</dbReference>
<dbReference type="PANTHER" id="PTHR33164">
    <property type="entry name" value="TRANSCRIPTIONAL REGULATOR, MARR FAMILY"/>
    <property type="match status" value="1"/>
</dbReference>
<organism evidence="2 3">
    <name type="scientific">Eiseniibacteriota bacterium</name>
    <dbReference type="NCBI Taxonomy" id="2212470"/>
    <lineage>
        <taxon>Bacteria</taxon>
        <taxon>Candidatus Eiseniibacteriota</taxon>
    </lineage>
</organism>
<dbReference type="InterPro" id="IPR036388">
    <property type="entry name" value="WH-like_DNA-bd_sf"/>
</dbReference>
<dbReference type="InterPro" id="IPR000835">
    <property type="entry name" value="HTH_MarR-typ"/>
</dbReference>
<dbReference type="GO" id="GO:0006950">
    <property type="term" value="P:response to stress"/>
    <property type="evidence" value="ECO:0007669"/>
    <property type="project" value="TreeGrafter"/>
</dbReference>
<dbReference type="InterPro" id="IPR039422">
    <property type="entry name" value="MarR/SlyA-like"/>
</dbReference>
<evidence type="ECO:0000259" key="1">
    <source>
        <dbReference type="PROSITE" id="PS50995"/>
    </source>
</evidence>
<sequence length="159" mass="17760">MRSTTSRIKSEIKQKKPFRSRQQEAAIAILRTADVVRRRLARVIETRGITLQQYNVLRIVGGAGSEGIPTLEIAGRMIEQTPGITRLLDRLEARKLVRRERCPSDRRQVLCWLTGQGRALLKELEGPVDRADHDAIGGLESAAVDRLIGLLDGVRGEVE</sequence>
<dbReference type="InterPro" id="IPR036390">
    <property type="entry name" value="WH_DNA-bd_sf"/>
</dbReference>
<protein>
    <submittedName>
        <fullName evidence="2">MarR family transcriptional regulator</fullName>
    </submittedName>
</protein>
<dbReference type="PROSITE" id="PS50995">
    <property type="entry name" value="HTH_MARR_2"/>
    <property type="match status" value="1"/>
</dbReference>
<dbReference type="Proteomes" id="UP000317716">
    <property type="component" value="Unassembled WGS sequence"/>
</dbReference>
<gene>
    <name evidence="2" type="ORF">E6K72_04750</name>
</gene>
<proteinExistence type="predicted"/>